<name>A0A158D8Z6_9BURK</name>
<keyword evidence="1" id="KW-0472">Membrane</keyword>
<keyword evidence="1" id="KW-1133">Transmembrane helix</keyword>
<reference evidence="2" key="1">
    <citation type="submission" date="2016-01" db="EMBL/GenBank/DDBJ databases">
        <authorList>
            <person name="Peeters C."/>
        </authorList>
    </citation>
    <scope>NUCLEOTIDE SEQUENCE [LARGE SCALE GENOMIC DNA]</scope>
    <source>
        <strain evidence="2">LMG 29318</strain>
    </source>
</reference>
<dbReference type="Proteomes" id="UP000054870">
    <property type="component" value="Unassembled WGS sequence"/>
</dbReference>
<keyword evidence="3" id="KW-1185">Reference proteome</keyword>
<comment type="caution">
    <text evidence="2">The sequence shown here is derived from an EMBL/GenBank/DDBJ whole genome shotgun (WGS) entry which is preliminary data.</text>
</comment>
<accession>A0A158D8Z6</accession>
<dbReference type="RefSeq" id="WP_061128026.1">
    <property type="nucleotide sequence ID" value="NZ_FCOF02000055.1"/>
</dbReference>
<gene>
    <name evidence="2" type="ORF">AWB75_06386</name>
</gene>
<evidence type="ECO:0000313" key="2">
    <source>
        <dbReference type="EMBL" id="SAK90961.1"/>
    </source>
</evidence>
<sequence>MRAHTSRGTNRPHAAHDAGASRVREAAASFCLDTLAAVLTTVLMLIAASSVRTGALLFALAHWKRGTAYSILTHIRARNEAPGVEMGRVTVALAPARAARMHKFVARVLAARLVVANEQIRAAQ</sequence>
<proteinExistence type="predicted"/>
<feature type="transmembrane region" description="Helical" evidence="1">
    <location>
        <begin position="35"/>
        <end position="60"/>
    </location>
</feature>
<protein>
    <submittedName>
        <fullName evidence="2">Uncharacterized protein</fullName>
    </submittedName>
</protein>
<dbReference type="AlphaFoldDB" id="A0A158D8Z6"/>
<dbReference type="EMBL" id="FCOF02000055">
    <property type="protein sequence ID" value="SAK90961.1"/>
    <property type="molecule type" value="Genomic_DNA"/>
</dbReference>
<evidence type="ECO:0000256" key="1">
    <source>
        <dbReference type="SAM" id="Phobius"/>
    </source>
</evidence>
<organism evidence="2 3">
    <name type="scientific">Caballeronia catudaia</name>
    <dbReference type="NCBI Taxonomy" id="1777136"/>
    <lineage>
        <taxon>Bacteria</taxon>
        <taxon>Pseudomonadati</taxon>
        <taxon>Pseudomonadota</taxon>
        <taxon>Betaproteobacteria</taxon>
        <taxon>Burkholderiales</taxon>
        <taxon>Burkholderiaceae</taxon>
        <taxon>Caballeronia</taxon>
    </lineage>
</organism>
<evidence type="ECO:0000313" key="3">
    <source>
        <dbReference type="Proteomes" id="UP000054870"/>
    </source>
</evidence>
<keyword evidence="1" id="KW-0812">Transmembrane</keyword>